<evidence type="ECO:0000256" key="4">
    <source>
        <dbReference type="ARBA" id="ARBA00023136"/>
    </source>
</evidence>
<organism evidence="9 10">
    <name type="scientific">Mucilaginibacter lappiensis</name>
    <dbReference type="NCBI Taxonomy" id="354630"/>
    <lineage>
        <taxon>Bacteria</taxon>
        <taxon>Pseudomonadati</taxon>
        <taxon>Bacteroidota</taxon>
        <taxon>Sphingobacteriia</taxon>
        <taxon>Sphingobacteriales</taxon>
        <taxon>Sphingobacteriaceae</taxon>
        <taxon>Mucilaginibacter</taxon>
    </lineage>
</organism>
<evidence type="ECO:0008006" key="11">
    <source>
        <dbReference type="Google" id="ProtNLM"/>
    </source>
</evidence>
<gene>
    <name evidence="9" type="ORF">HDF22_005764</name>
</gene>
<evidence type="ECO:0000259" key="8">
    <source>
        <dbReference type="Pfam" id="PF14322"/>
    </source>
</evidence>
<evidence type="ECO:0000256" key="6">
    <source>
        <dbReference type="SAM" id="SignalP"/>
    </source>
</evidence>
<keyword evidence="4" id="KW-0472">Membrane</keyword>
<dbReference type="SUPFAM" id="SSF48452">
    <property type="entry name" value="TPR-like"/>
    <property type="match status" value="1"/>
</dbReference>
<dbReference type="Gene3D" id="1.25.40.390">
    <property type="match status" value="1"/>
</dbReference>
<feature type="chain" id="PRO_5032471390" description="Starch-binding associating with outer membrane" evidence="6">
    <location>
        <begin position="21"/>
        <end position="641"/>
    </location>
</feature>
<evidence type="ECO:0000256" key="2">
    <source>
        <dbReference type="ARBA" id="ARBA00006275"/>
    </source>
</evidence>
<sequence length="641" mass="71965">MKKYTYIIFAVLFCWVSACKKLDTPPPSIVQDADIFSNSAGIQAYMARMYAELPIEDFRYSPARGLNFFWIISPFSAVSGEALSRDQNGAMQENLTFDSRPTTWSLCYTLIRDANYFSETLPKYASNYTPAQISAWLGEARFLRAATYFALVKRYGGVPIVDKVLQYPQQSIDELKIPRSSEEKVYDFISTDLDYAYTNMGESNQVGRANKYVAAGFKSRAMLYAGSIAKYNNINLTDGGGNRLCGIPAAKAVTYFKAAYDAAVLLDGKYSLYKKAWAAGDKNAQYLNYVNLFFDATSPENVFVRQYHYPESVHGYDAYNVPRQLMGANGYSSEVNPTLNFVEMFDGIPKNADGTIKTTTGGKYDLYTNTMDLFANAEPRLRATVILPGDAFKGVNIEIRRGIYTGSSAGGISPLLPAGSTAHYPTDHIIQSANANQTPYTLPNGTTMNPAGLSGYFTGDGTCSVSGFSIRKNLVPDKPTSEVLENRSDQTWLEMRYAEVLLNRAEAAVELNALGQNDKSFLQDAFTAINQIRDRAGANLLLSPADLGDINVVRTERKKELGFENKTWWDLRRWRVIDKEQNSTIYRTLMPFYSANDGKYFFDARLDERNSRYTFDVRWYYEQIPQGEIQKSQNLIQNPGY</sequence>
<evidence type="ECO:0000259" key="7">
    <source>
        <dbReference type="Pfam" id="PF07980"/>
    </source>
</evidence>
<feature type="domain" description="RagB/SusD" evidence="7">
    <location>
        <begin position="322"/>
        <end position="641"/>
    </location>
</feature>
<dbReference type="Pfam" id="PF07980">
    <property type="entry name" value="SusD_RagB"/>
    <property type="match status" value="1"/>
</dbReference>
<comment type="caution">
    <text evidence="9">The sequence shown here is derived from an EMBL/GenBank/DDBJ whole genome shotgun (WGS) entry which is preliminary data.</text>
</comment>
<dbReference type="Proteomes" id="UP000548326">
    <property type="component" value="Unassembled WGS sequence"/>
</dbReference>
<keyword evidence="3 6" id="KW-0732">Signal</keyword>
<evidence type="ECO:0000256" key="1">
    <source>
        <dbReference type="ARBA" id="ARBA00004442"/>
    </source>
</evidence>
<evidence type="ECO:0000256" key="5">
    <source>
        <dbReference type="ARBA" id="ARBA00023237"/>
    </source>
</evidence>
<feature type="domain" description="SusD-like N-terminal" evidence="8">
    <location>
        <begin position="91"/>
        <end position="223"/>
    </location>
</feature>
<dbReference type="Pfam" id="PF14322">
    <property type="entry name" value="SusD-like_3"/>
    <property type="match status" value="1"/>
</dbReference>
<evidence type="ECO:0000256" key="3">
    <source>
        <dbReference type="ARBA" id="ARBA00022729"/>
    </source>
</evidence>
<proteinExistence type="inferred from homology"/>
<dbReference type="InterPro" id="IPR012944">
    <property type="entry name" value="SusD_RagB_dom"/>
</dbReference>
<keyword evidence="5" id="KW-0998">Cell outer membrane</keyword>
<protein>
    <recommendedName>
        <fullName evidence="11">Starch-binding associating with outer membrane</fullName>
    </recommendedName>
</protein>
<dbReference type="GO" id="GO:0009279">
    <property type="term" value="C:cell outer membrane"/>
    <property type="evidence" value="ECO:0007669"/>
    <property type="project" value="UniProtKB-SubCell"/>
</dbReference>
<dbReference type="PROSITE" id="PS51257">
    <property type="entry name" value="PROKAR_LIPOPROTEIN"/>
    <property type="match status" value="1"/>
</dbReference>
<dbReference type="AlphaFoldDB" id="A0A841JKA4"/>
<comment type="similarity">
    <text evidence="2">Belongs to the SusD family.</text>
</comment>
<evidence type="ECO:0000313" key="9">
    <source>
        <dbReference type="EMBL" id="MBB6131613.1"/>
    </source>
</evidence>
<accession>A0A841JKA4</accession>
<evidence type="ECO:0000313" key="10">
    <source>
        <dbReference type="Proteomes" id="UP000548326"/>
    </source>
</evidence>
<comment type="subcellular location">
    <subcellularLocation>
        <location evidence="1">Cell outer membrane</location>
    </subcellularLocation>
</comment>
<reference evidence="9 10" key="1">
    <citation type="submission" date="2020-08" db="EMBL/GenBank/DDBJ databases">
        <title>Genomic Encyclopedia of Type Strains, Phase IV (KMG-V): Genome sequencing to study the core and pangenomes of soil and plant-associated prokaryotes.</title>
        <authorList>
            <person name="Whitman W."/>
        </authorList>
    </citation>
    <scope>NUCLEOTIDE SEQUENCE [LARGE SCALE GENOMIC DNA]</scope>
    <source>
        <strain evidence="9 10">MP601</strain>
    </source>
</reference>
<dbReference type="InterPro" id="IPR011990">
    <property type="entry name" value="TPR-like_helical_dom_sf"/>
</dbReference>
<dbReference type="InterPro" id="IPR033985">
    <property type="entry name" value="SusD-like_N"/>
</dbReference>
<name>A0A841JKA4_9SPHI</name>
<dbReference type="EMBL" id="JACHCA010000027">
    <property type="protein sequence ID" value="MBB6131613.1"/>
    <property type="molecule type" value="Genomic_DNA"/>
</dbReference>
<dbReference type="RefSeq" id="WP_183590055.1">
    <property type="nucleotide sequence ID" value="NZ_JACHCA010000027.1"/>
</dbReference>
<feature type="signal peptide" evidence="6">
    <location>
        <begin position="1"/>
        <end position="20"/>
    </location>
</feature>